<dbReference type="InterPro" id="IPR057596">
    <property type="entry name" value="RDRP_core"/>
</dbReference>
<name>A0ABU6RYV8_9FABA</name>
<comment type="catalytic activity">
    <reaction evidence="7 8">
        <text>RNA(n) + a ribonucleoside 5'-triphosphate = RNA(n+1) + diphosphate</text>
        <dbReference type="Rhea" id="RHEA:21248"/>
        <dbReference type="Rhea" id="RHEA-COMP:14527"/>
        <dbReference type="Rhea" id="RHEA-COMP:17342"/>
        <dbReference type="ChEBI" id="CHEBI:33019"/>
        <dbReference type="ChEBI" id="CHEBI:61557"/>
        <dbReference type="ChEBI" id="CHEBI:140395"/>
        <dbReference type="EC" id="2.7.7.48"/>
    </reaction>
</comment>
<evidence type="ECO:0000313" key="11">
    <source>
        <dbReference type="EMBL" id="MED6129352.1"/>
    </source>
</evidence>
<comment type="similarity">
    <text evidence="1 8">Belongs to the RdRP family.</text>
</comment>
<feature type="non-terminal residue" evidence="11">
    <location>
        <position position="1"/>
    </location>
</feature>
<gene>
    <name evidence="11" type="primary">RDR1_2</name>
    <name evidence="11" type="ORF">PIB30_107098</name>
</gene>
<dbReference type="Proteomes" id="UP001341840">
    <property type="component" value="Unassembled WGS sequence"/>
</dbReference>
<reference evidence="11 12" key="1">
    <citation type="journal article" date="2023" name="Plants (Basel)">
        <title>Bridging the Gap: Combining Genomics and Transcriptomics Approaches to Understand Stylosanthes scabra, an Orphan Legume from the Brazilian Caatinga.</title>
        <authorList>
            <person name="Ferreira-Neto J.R.C."/>
            <person name="da Silva M.D."/>
            <person name="Binneck E."/>
            <person name="de Melo N.F."/>
            <person name="da Silva R.H."/>
            <person name="de Melo A.L.T.M."/>
            <person name="Pandolfi V."/>
            <person name="Bustamante F.O."/>
            <person name="Brasileiro-Vidal A.C."/>
            <person name="Benko-Iseppon A.M."/>
        </authorList>
    </citation>
    <scope>NUCLEOTIDE SEQUENCE [LARGE SCALE GENOMIC DNA]</scope>
    <source>
        <tissue evidence="11">Leaves</tissue>
    </source>
</reference>
<feature type="domain" description="RDRP core" evidence="9">
    <location>
        <begin position="2"/>
        <end position="94"/>
    </location>
</feature>
<dbReference type="InterPro" id="IPR058752">
    <property type="entry name" value="RDRP_C_head"/>
</dbReference>
<comment type="caution">
    <text evidence="11">The sequence shown here is derived from an EMBL/GenBank/DDBJ whole genome shotgun (WGS) entry which is preliminary data.</text>
</comment>
<evidence type="ECO:0000256" key="8">
    <source>
        <dbReference type="RuleBase" id="RU363098"/>
    </source>
</evidence>
<keyword evidence="6 8" id="KW-0943">RNA-mediated gene silencing</keyword>
<evidence type="ECO:0000256" key="2">
    <source>
        <dbReference type="ARBA" id="ARBA00022484"/>
    </source>
</evidence>
<evidence type="ECO:0000256" key="5">
    <source>
        <dbReference type="ARBA" id="ARBA00022884"/>
    </source>
</evidence>
<evidence type="ECO:0000256" key="4">
    <source>
        <dbReference type="ARBA" id="ARBA00022695"/>
    </source>
</evidence>
<feature type="domain" description="RDRP C-terminal head" evidence="10">
    <location>
        <begin position="115"/>
        <end position="261"/>
    </location>
</feature>
<keyword evidence="3 8" id="KW-0808">Transferase</keyword>
<dbReference type="InterPro" id="IPR007855">
    <property type="entry name" value="RDRP"/>
</dbReference>
<evidence type="ECO:0000256" key="3">
    <source>
        <dbReference type="ARBA" id="ARBA00022679"/>
    </source>
</evidence>
<evidence type="ECO:0000256" key="7">
    <source>
        <dbReference type="ARBA" id="ARBA00048744"/>
    </source>
</evidence>
<organism evidence="11 12">
    <name type="scientific">Stylosanthes scabra</name>
    <dbReference type="NCBI Taxonomy" id="79078"/>
    <lineage>
        <taxon>Eukaryota</taxon>
        <taxon>Viridiplantae</taxon>
        <taxon>Streptophyta</taxon>
        <taxon>Embryophyta</taxon>
        <taxon>Tracheophyta</taxon>
        <taxon>Spermatophyta</taxon>
        <taxon>Magnoliopsida</taxon>
        <taxon>eudicotyledons</taxon>
        <taxon>Gunneridae</taxon>
        <taxon>Pentapetalae</taxon>
        <taxon>rosids</taxon>
        <taxon>fabids</taxon>
        <taxon>Fabales</taxon>
        <taxon>Fabaceae</taxon>
        <taxon>Papilionoideae</taxon>
        <taxon>50 kb inversion clade</taxon>
        <taxon>dalbergioids sensu lato</taxon>
        <taxon>Dalbergieae</taxon>
        <taxon>Pterocarpus clade</taxon>
        <taxon>Stylosanthes</taxon>
    </lineage>
</organism>
<keyword evidence="4 8" id="KW-0548">Nucleotidyltransferase</keyword>
<evidence type="ECO:0000313" key="12">
    <source>
        <dbReference type="Proteomes" id="UP001341840"/>
    </source>
</evidence>
<protein>
    <recommendedName>
        <fullName evidence="8">RNA-dependent RNA polymerase</fullName>
        <ecNumber evidence="8">2.7.7.48</ecNumber>
    </recommendedName>
</protein>
<evidence type="ECO:0000256" key="6">
    <source>
        <dbReference type="ARBA" id="ARBA00023158"/>
    </source>
</evidence>
<dbReference type="GO" id="GO:0003968">
    <property type="term" value="F:RNA-directed RNA polymerase activity"/>
    <property type="evidence" value="ECO:0007669"/>
    <property type="project" value="UniProtKB-EC"/>
</dbReference>
<evidence type="ECO:0000259" key="9">
    <source>
        <dbReference type="Pfam" id="PF05183"/>
    </source>
</evidence>
<comment type="function">
    <text evidence="8">Probably involved in the RNA silencing pathway and required for the generation of small interfering RNAs (siRNAs).</text>
</comment>
<dbReference type="EMBL" id="JASCZI010034646">
    <property type="protein sequence ID" value="MED6129352.1"/>
    <property type="molecule type" value="Genomic_DNA"/>
</dbReference>
<dbReference type="PANTHER" id="PTHR23079:SF1">
    <property type="entry name" value="RNA-DEPENDENT RNA POLYMERASE 1"/>
    <property type="match status" value="1"/>
</dbReference>
<dbReference type="EC" id="2.7.7.48" evidence="8"/>
<dbReference type="Pfam" id="PF26253">
    <property type="entry name" value="RdRP_head"/>
    <property type="match status" value="1"/>
</dbReference>
<proteinExistence type="inferred from homology"/>
<keyword evidence="2 8" id="KW-0696">RNA-directed RNA polymerase</keyword>
<accession>A0ABU6RYV8</accession>
<keyword evidence="12" id="KW-1185">Reference proteome</keyword>
<keyword evidence="5 8" id="KW-0694">RNA-binding</keyword>
<sequence>EIEEYFANYIVNDSLGIIANAHTVFADREPLKAMSDPCIQLARLFSIAVDFPKTGVPAVIPRELYVTEYPDFMEKPDKVRYDSKNVIGKLFREVRGIATSASSITSFTREVARRSYDPDMEVDGFKDYADDAFYHKGNYDYKLGNLMDYYGIKTEAEIFSGNIMKMSKSFSKIRDSSDAINAAVRSLRKEARTWFDKGDGDDAYAKASAWYYVTYHPDYYGLYNEGMNRDHFLSFPWCVYPHLVQIKKEKASIRRSYNLSMEDSLSRLSLH</sequence>
<dbReference type="PANTHER" id="PTHR23079">
    <property type="entry name" value="RNA-DEPENDENT RNA POLYMERASE"/>
    <property type="match status" value="1"/>
</dbReference>
<evidence type="ECO:0000259" key="10">
    <source>
        <dbReference type="Pfam" id="PF26253"/>
    </source>
</evidence>
<dbReference type="Pfam" id="PF05183">
    <property type="entry name" value="RdRP"/>
    <property type="match status" value="1"/>
</dbReference>
<evidence type="ECO:0000256" key="1">
    <source>
        <dbReference type="ARBA" id="ARBA00005762"/>
    </source>
</evidence>